<comment type="caution">
    <text evidence="2">The sequence shown here is derived from an EMBL/GenBank/DDBJ whole genome shotgun (WGS) entry which is preliminary data.</text>
</comment>
<evidence type="ECO:0000256" key="1">
    <source>
        <dbReference type="SAM" id="SignalP"/>
    </source>
</evidence>
<gene>
    <name evidence="2" type="ORF">JL811_00300</name>
</gene>
<dbReference type="RefSeq" id="WP_202686234.1">
    <property type="nucleotide sequence ID" value="NZ_JAESVN010000001.1"/>
</dbReference>
<proteinExistence type="predicted"/>
<sequence length="103" mass="10764">MAERLFALSLGFGALILLAQAAGAAPRCAPRAVVLEQLADRYGENRRSVGIAANNMVMELFVNSDSQSWTITITTPQGQTCLLASGSGFEALTDPLPAKGSPV</sequence>
<dbReference type="Proteomes" id="UP000648908">
    <property type="component" value="Unassembled WGS sequence"/>
</dbReference>
<evidence type="ECO:0000313" key="2">
    <source>
        <dbReference type="EMBL" id="MBL4915647.1"/>
    </source>
</evidence>
<organism evidence="2 3">
    <name type="scientific">Szabonella alba</name>
    <dbReference type="NCBI Taxonomy" id="2804194"/>
    <lineage>
        <taxon>Bacteria</taxon>
        <taxon>Pseudomonadati</taxon>
        <taxon>Pseudomonadota</taxon>
        <taxon>Alphaproteobacteria</taxon>
        <taxon>Rhodobacterales</taxon>
        <taxon>Paracoccaceae</taxon>
        <taxon>Szabonella</taxon>
    </lineage>
</organism>
<accession>A0A8K0XZC3</accession>
<keyword evidence="1" id="KW-0732">Signal</keyword>
<reference evidence="2" key="1">
    <citation type="submission" date="2021-01" db="EMBL/GenBank/DDBJ databases">
        <title>Tabrizicola alba sp. nov. a motile alkaliphilic bacterium isolated from a soda lake.</title>
        <authorList>
            <person name="Szuroczki S."/>
            <person name="Abbaszade G."/>
            <person name="Schumann P."/>
            <person name="Toth E."/>
        </authorList>
    </citation>
    <scope>NUCLEOTIDE SEQUENCE</scope>
    <source>
        <strain evidence="2">DMG-N-6</strain>
    </source>
</reference>
<dbReference type="AlphaFoldDB" id="A0A8K0XZC3"/>
<protein>
    <submittedName>
        <fullName evidence="2">Uncharacterized protein</fullName>
    </submittedName>
</protein>
<keyword evidence="3" id="KW-1185">Reference proteome</keyword>
<name>A0A8K0XZC3_9RHOB</name>
<feature type="chain" id="PRO_5035472225" evidence="1">
    <location>
        <begin position="25"/>
        <end position="103"/>
    </location>
</feature>
<evidence type="ECO:0000313" key="3">
    <source>
        <dbReference type="Proteomes" id="UP000648908"/>
    </source>
</evidence>
<feature type="signal peptide" evidence="1">
    <location>
        <begin position="1"/>
        <end position="24"/>
    </location>
</feature>
<dbReference type="EMBL" id="JAESVN010000001">
    <property type="protein sequence ID" value="MBL4915647.1"/>
    <property type="molecule type" value="Genomic_DNA"/>
</dbReference>